<dbReference type="Proteomes" id="UP000291562">
    <property type="component" value="Chromosome"/>
</dbReference>
<name>A0A411HIQ1_9GAMM</name>
<gene>
    <name evidence="1" type="ORF">ELE36_07820</name>
</gene>
<organism evidence="1 2">
    <name type="scientific">Pseudolysobacter antarcticus</name>
    <dbReference type="NCBI Taxonomy" id="2511995"/>
    <lineage>
        <taxon>Bacteria</taxon>
        <taxon>Pseudomonadati</taxon>
        <taxon>Pseudomonadota</taxon>
        <taxon>Gammaproteobacteria</taxon>
        <taxon>Lysobacterales</taxon>
        <taxon>Rhodanobacteraceae</taxon>
        <taxon>Pseudolysobacter</taxon>
    </lineage>
</organism>
<dbReference type="AlphaFoldDB" id="A0A411HIQ1"/>
<keyword evidence="2" id="KW-1185">Reference proteome</keyword>
<dbReference type="KEGG" id="xbc:ELE36_07820"/>
<protein>
    <recommendedName>
        <fullName evidence="3">MipA/OmpV family protein</fullName>
    </recommendedName>
</protein>
<sequence length="251" mass="27969">MLDTTPLSAARRVWQMPWLLAFTFMAVVNVHAQEWGGSAGFGSDNIYRGRSLTIDRPAWLADIHCVLAADWIVGAGATAERTMWQSAAAQITLYINRRWLLKDDWATSVGIVHYESPWDVYRDNLRYDELNGAISYGAHWRASLAISPNSPGLLYGPNARSNAAAWAELSYHQALIDRLSADIGVGYADLQQTVFHSYSYGSAGLNYGVGDVAFYLTRVWTSRPTELNPQNPYPAISRTSARWTASVVWSF</sequence>
<reference evidence="1 2" key="1">
    <citation type="submission" date="2019-01" db="EMBL/GenBank/DDBJ databases">
        <title>Pseudolysobacter antarctica gen. nov., sp. nov., isolated from Fildes Peninsula, Antarctica.</title>
        <authorList>
            <person name="Wei Z."/>
            <person name="Peng F."/>
        </authorList>
    </citation>
    <scope>NUCLEOTIDE SEQUENCE [LARGE SCALE GENOMIC DNA]</scope>
    <source>
        <strain evidence="1 2">AQ6-296</strain>
    </source>
</reference>
<evidence type="ECO:0000313" key="2">
    <source>
        <dbReference type="Proteomes" id="UP000291562"/>
    </source>
</evidence>
<accession>A0A411HIQ1</accession>
<dbReference type="EMBL" id="CP035704">
    <property type="protein sequence ID" value="QBB70277.1"/>
    <property type="molecule type" value="Genomic_DNA"/>
</dbReference>
<proteinExistence type="predicted"/>
<evidence type="ECO:0008006" key="3">
    <source>
        <dbReference type="Google" id="ProtNLM"/>
    </source>
</evidence>
<dbReference type="RefSeq" id="WP_129832536.1">
    <property type="nucleotide sequence ID" value="NZ_CP035704.1"/>
</dbReference>
<evidence type="ECO:0000313" key="1">
    <source>
        <dbReference type="EMBL" id="QBB70277.1"/>
    </source>
</evidence>
<dbReference type="OrthoDB" id="9793561at2"/>